<dbReference type="SUPFAM" id="SSF53383">
    <property type="entry name" value="PLP-dependent transferases"/>
    <property type="match status" value="1"/>
</dbReference>
<dbReference type="InterPro" id="IPR015424">
    <property type="entry name" value="PyrdxlP-dep_Trfase"/>
</dbReference>
<dbReference type="AlphaFoldDB" id="A0A560KS00"/>
<dbReference type="EMBL" id="VITY01000032">
    <property type="protein sequence ID" value="TWB86006.1"/>
    <property type="molecule type" value="Genomic_DNA"/>
</dbReference>
<comment type="caution">
    <text evidence="4">The sequence shown here is derived from an EMBL/GenBank/DDBJ whole genome shotgun (WGS) entry which is preliminary data.</text>
</comment>
<dbReference type="InterPro" id="IPR004839">
    <property type="entry name" value="Aminotransferase_I/II_large"/>
</dbReference>
<dbReference type="GO" id="GO:0016740">
    <property type="term" value="F:transferase activity"/>
    <property type="evidence" value="ECO:0007669"/>
    <property type="project" value="UniProtKB-KW"/>
</dbReference>
<dbReference type="Gene3D" id="3.40.640.10">
    <property type="entry name" value="Type I PLP-dependent aspartate aminotransferase-like (Major domain)"/>
    <property type="match status" value="1"/>
</dbReference>
<evidence type="ECO:0000313" key="5">
    <source>
        <dbReference type="Proteomes" id="UP000321304"/>
    </source>
</evidence>
<evidence type="ECO:0000256" key="2">
    <source>
        <dbReference type="ARBA" id="ARBA00022679"/>
    </source>
</evidence>
<keyword evidence="2" id="KW-0808">Transferase</keyword>
<dbReference type="GO" id="GO:0030170">
    <property type="term" value="F:pyridoxal phosphate binding"/>
    <property type="evidence" value="ECO:0007669"/>
    <property type="project" value="InterPro"/>
</dbReference>
<proteinExistence type="predicted"/>
<dbReference type="Pfam" id="PF00155">
    <property type="entry name" value="Aminotran_1_2"/>
    <property type="match status" value="1"/>
</dbReference>
<dbReference type="NCBIfam" id="NF005697">
    <property type="entry name" value="PRK07505.1"/>
    <property type="match status" value="1"/>
</dbReference>
<evidence type="ECO:0000313" key="4">
    <source>
        <dbReference type="EMBL" id="TWB86006.1"/>
    </source>
</evidence>
<dbReference type="Proteomes" id="UP000321304">
    <property type="component" value="Unassembled WGS sequence"/>
</dbReference>
<reference evidence="4 5" key="1">
    <citation type="submission" date="2019-06" db="EMBL/GenBank/DDBJ databases">
        <title>Genomic Encyclopedia of Type Strains, Phase IV (KMG-V): Genome sequencing to study the core and pangenomes of soil and plant-associated prokaryotes.</title>
        <authorList>
            <person name="Whitman W."/>
        </authorList>
    </citation>
    <scope>NUCLEOTIDE SEQUENCE [LARGE SCALE GENOMIC DNA]</scope>
    <source>
        <strain evidence="4 5">BR 10355</strain>
    </source>
</reference>
<dbReference type="RefSeq" id="WP_246667861.1">
    <property type="nucleotide sequence ID" value="NZ_VITY01000032.1"/>
</dbReference>
<dbReference type="Gene3D" id="3.90.1150.10">
    <property type="entry name" value="Aspartate Aminotransferase, domain 1"/>
    <property type="match status" value="1"/>
</dbReference>
<organism evidence="4 5">
    <name type="scientific">Bradyrhizobium macuxiense</name>
    <dbReference type="NCBI Taxonomy" id="1755647"/>
    <lineage>
        <taxon>Bacteria</taxon>
        <taxon>Pseudomonadati</taxon>
        <taxon>Pseudomonadota</taxon>
        <taxon>Alphaproteobacteria</taxon>
        <taxon>Hyphomicrobiales</taxon>
        <taxon>Nitrobacteraceae</taxon>
        <taxon>Bradyrhizobium</taxon>
    </lineage>
</organism>
<name>A0A560KS00_9BRAD</name>
<accession>A0A560KS00</accession>
<evidence type="ECO:0000259" key="3">
    <source>
        <dbReference type="Pfam" id="PF00155"/>
    </source>
</evidence>
<dbReference type="PANTHER" id="PTHR13693">
    <property type="entry name" value="CLASS II AMINOTRANSFERASE/8-AMINO-7-OXONONANOATE SYNTHASE"/>
    <property type="match status" value="1"/>
</dbReference>
<evidence type="ECO:0000256" key="1">
    <source>
        <dbReference type="ARBA" id="ARBA00001933"/>
    </source>
</evidence>
<dbReference type="InterPro" id="IPR050087">
    <property type="entry name" value="AON_synthase_class-II"/>
</dbReference>
<sequence>MQQQIAPTDGGHLSGQFRNTAHAISESRPYFDAPQMVDLMAVHGQSTTGRTIAWGNGPPESRPQVIDFVRCSYLGLDNHPVIVAGAIDAIEAHRSLHCSCARTRLNFDLLGELEQILSEIFCARVLVFSSGMLANLGAMPILASGQLTGGRKPVVVFDQFAHISLACHKPVVADETRVETIVHNDIDALECLCRENPVVVYVCDGVYSMGGYSPIKELRQLQERYGLFLYIDDAHGISIFGRQGEGFARSQFPEALGDRTIIAASLAKGFGASGGVLMLGVADHEVLFRRYSLPYTFSVAPNLAAVGAALGSCKIHRSAELGQRQRRLAQSIHLFDHRIATAEQGNSVPIRTITIGSEANAIAIAKALLDRGFYTLVTFFPTLGQERAGIRVCVTAEHEVRDIERLCDVILQKIAEITGKPYPLR</sequence>
<keyword evidence="5" id="KW-1185">Reference proteome</keyword>
<feature type="domain" description="Aminotransferase class I/classII large" evidence="3">
    <location>
        <begin position="96"/>
        <end position="410"/>
    </location>
</feature>
<protein>
    <submittedName>
        <fullName evidence="4">7-keto-8-aminopelargonate synthetase-like enzyme</fullName>
    </submittedName>
</protein>
<dbReference type="InterPro" id="IPR015421">
    <property type="entry name" value="PyrdxlP-dep_Trfase_major"/>
</dbReference>
<dbReference type="STRING" id="1755647.AS156_05925"/>
<dbReference type="InterPro" id="IPR015422">
    <property type="entry name" value="PyrdxlP-dep_Trfase_small"/>
</dbReference>
<gene>
    <name evidence="4" type="ORF">FBZ93_1321</name>
</gene>
<comment type="cofactor">
    <cofactor evidence="1">
        <name>pyridoxal 5'-phosphate</name>
        <dbReference type="ChEBI" id="CHEBI:597326"/>
    </cofactor>
</comment>